<dbReference type="RefSeq" id="WP_104810700.1">
    <property type="nucleotide sequence ID" value="NZ_MQUA01000013.1"/>
</dbReference>
<keyword evidence="3" id="KW-1185">Reference proteome</keyword>
<dbReference type="AlphaFoldDB" id="A0A2S7L0U3"/>
<dbReference type="EMBL" id="MQUA01000013">
    <property type="protein sequence ID" value="PQB08510.1"/>
    <property type="molecule type" value="Genomic_DNA"/>
</dbReference>
<feature type="transmembrane region" description="Helical" evidence="1">
    <location>
        <begin position="126"/>
        <end position="144"/>
    </location>
</feature>
<gene>
    <name evidence="2" type="ORF">BST83_16315</name>
</gene>
<feature type="transmembrane region" description="Helical" evidence="1">
    <location>
        <begin position="64"/>
        <end position="82"/>
    </location>
</feature>
<feature type="transmembrane region" description="Helical" evidence="1">
    <location>
        <begin position="21"/>
        <end position="44"/>
    </location>
</feature>
<sequence length="160" mass="17722">MKRILDKLDRGIIKNMRNVSIPAIRLSFGVIFIWFGLLKPLGLSSAEGLLKATVIWLPFGSPDIWLIIIGFWEVAIGVFFLFKATTRIAIVLLLLQMGGTFMPLIVLTEVTFQANNFLLPTLEGQYIIKNLMIISAALVLGGEIKTAKFKKGNIADTEGK</sequence>
<evidence type="ECO:0000313" key="3">
    <source>
        <dbReference type="Proteomes" id="UP000239522"/>
    </source>
</evidence>
<proteinExistence type="predicted"/>
<feature type="transmembrane region" description="Helical" evidence="1">
    <location>
        <begin position="89"/>
        <end position="106"/>
    </location>
</feature>
<evidence type="ECO:0000256" key="1">
    <source>
        <dbReference type="SAM" id="Phobius"/>
    </source>
</evidence>
<dbReference type="Proteomes" id="UP000239522">
    <property type="component" value="Unassembled WGS sequence"/>
</dbReference>
<reference evidence="2 3" key="1">
    <citation type="submission" date="2016-11" db="EMBL/GenBank/DDBJ databases">
        <title>Trade-off between light-utilization and light-protection in marine flavobacteria.</title>
        <authorList>
            <person name="Kumagai Y."/>
        </authorList>
    </citation>
    <scope>NUCLEOTIDE SEQUENCE [LARGE SCALE GENOMIC DNA]</scope>
    <source>
        <strain evidence="2 3">ATCC 700397</strain>
    </source>
</reference>
<comment type="caution">
    <text evidence="2">The sequence shown here is derived from an EMBL/GenBank/DDBJ whole genome shotgun (WGS) entry which is preliminary data.</text>
</comment>
<keyword evidence="1" id="KW-0472">Membrane</keyword>
<accession>A0A2S7L0U3</accession>
<name>A0A2S7L0U3_9FLAO</name>
<organism evidence="2 3">
    <name type="scientific">Polaribacter filamentus</name>
    <dbReference type="NCBI Taxonomy" id="53483"/>
    <lineage>
        <taxon>Bacteria</taxon>
        <taxon>Pseudomonadati</taxon>
        <taxon>Bacteroidota</taxon>
        <taxon>Flavobacteriia</taxon>
        <taxon>Flavobacteriales</taxon>
        <taxon>Flavobacteriaceae</taxon>
    </lineage>
</organism>
<evidence type="ECO:0008006" key="4">
    <source>
        <dbReference type="Google" id="ProtNLM"/>
    </source>
</evidence>
<evidence type="ECO:0000313" key="2">
    <source>
        <dbReference type="EMBL" id="PQB08510.1"/>
    </source>
</evidence>
<keyword evidence="1" id="KW-0812">Transmembrane</keyword>
<keyword evidence="1" id="KW-1133">Transmembrane helix</keyword>
<protein>
    <recommendedName>
        <fullName evidence="4">DoxX family protein</fullName>
    </recommendedName>
</protein>